<dbReference type="InterPro" id="IPR050471">
    <property type="entry name" value="AB_hydrolase"/>
</dbReference>
<dbReference type="GO" id="GO:0004806">
    <property type="term" value="F:triacylglycerol lipase activity"/>
    <property type="evidence" value="ECO:0007669"/>
    <property type="project" value="TreeGrafter"/>
</dbReference>
<name>A0A9W6SFM9_9ACTN</name>
<comment type="caution">
    <text evidence="2">The sequence shown here is derived from an EMBL/GenBank/DDBJ whole genome shotgun (WGS) entry which is preliminary data.</text>
</comment>
<dbReference type="InterPro" id="IPR029058">
    <property type="entry name" value="AB_hydrolase_fold"/>
</dbReference>
<dbReference type="Gene3D" id="3.40.50.1820">
    <property type="entry name" value="alpha/beta hydrolase"/>
    <property type="match status" value="1"/>
</dbReference>
<proteinExistence type="predicted"/>
<dbReference type="GO" id="GO:0046503">
    <property type="term" value="P:glycerolipid catabolic process"/>
    <property type="evidence" value="ECO:0007669"/>
    <property type="project" value="TreeGrafter"/>
</dbReference>
<dbReference type="RefSeq" id="WP_285585090.1">
    <property type="nucleotide sequence ID" value="NZ_BSTK01000035.1"/>
</dbReference>
<gene>
    <name evidence="2" type="primary">yraK</name>
    <name evidence="2" type="ORF">Airi02_106270</name>
</gene>
<reference evidence="2" key="1">
    <citation type="submission" date="2023-03" db="EMBL/GenBank/DDBJ databases">
        <title>Actinoallomurus iriomotensis NBRC 103684.</title>
        <authorList>
            <person name="Ichikawa N."/>
            <person name="Sato H."/>
            <person name="Tonouchi N."/>
        </authorList>
    </citation>
    <scope>NUCLEOTIDE SEQUENCE</scope>
    <source>
        <strain evidence="2">NBRC 103684</strain>
    </source>
</reference>
<accession>A0A9W6SFM9</accession>
<dbReference type="Proteomes" id="UP001165074">
    <property type="component" value="Unassembled WGS sequence"/>
</dbReference>
<organism evidence="2 3">
    <name type="scientific">Actinoallomurus iriomotensis</name>
    <dbReference type="NCBI Taxonomy" id="478107"/>
    <lineage>
        <taxon>Bacteria</taxon>
        <taxon>Bacillati</taxon>
        <taxon>Actinomycetota</taxon>
        <taxon>Actinomycetes</taxon>
        <taxon>Streptosporangiales</taxon>
        <taxon>Thermomonosporaceae</taxon>
        <taxon>Actinoallomurus</taxon>
    </lineage>
</organism>
<protein>
    <submittedName>
        <fullName evidence="2">Hydrolase YraK</fullName>
    </submittedName>
</protein>
<dbReference type="PANTHER" id="PTHR43433">
    <property type="entry name" value="HYDROLASE, ALPHA/BETA FOLD FAMILY PROTEIN"/>
    <property type="match status" value="1"/>
</dbReference>
<dbReference type="AlphaFoldDB" id="A0A9W6SFM9"/>
<evidence type="ECO:0000313" key="3">
    <source>
        <dbReference type="Proteomes" id="UP001165074"/>
    </source>
</evidence>
<dbReference type="PANTHER" id="PTHR43433:SF5">
    <property type="entry name" value="AB HYDROLASE-1 DOMAIN-CONTAINING PROTEIN"/>
    <property type="match status" value="1"/>
</dbReference>
<dbReference type="SUPFAM" id="SSF53474">
    <property type="entry name" value="alpha/beta-Hydrolases"/>
    <property type="match status" value="1"/>
</dbReference>
<dbReference type="InterPro" id="IPR000073">
    <property type="entry name" value="AB_hydrolase_1"/>
</dbReference>
<dbReference type="EMBL" id="BSTK01000035">
    <property type="protein sequence ID" value="GLY92699.1"/>
    <property type="molecule type" value="Genomic_DNA"/>
</dbReference>
<keyword evidence="2" id="KW-0378">Hydrolase</keyword>
<keyword evidence="3" id="KW-1185">Reference proteome</keyword>
<sequence length="278" mass="29457">MNATRTLAVPGATLHYEVTGTGPVLLVSPSGHNGSRQGVDLARRLADACTVVTYDRRGLARSTVDDPGRPVTMAAHVDDAHRLLAAVTDEPAFMLGCSFGALIGLHLAAEHPGRLVALVAHEPVAPALLPAAERARRKEELAHLQRVLREKGMAAALAEIAHVLGIDPARETEPGLTPHPMTPERAADFRHFVEHDFDALLADTFDPRSALGTGVRVVPAVGRTTPGAVFDRRCAEELAKALGTEPAEFPGGHNGDLSHPGAYAARLREVLEPSRATV</sequence>
<feature type="domain" description="AB hydrolase-1" evidence="1">
    <location>
        <begin position="41"/>
        <end position="128"/>
    </location>
</feature>
<dbReference type="Pfam" id="PF00561">
    <property type="entry name" value="Abhydrolase_1"/>
    <property type="match status" value="1"/>
</dbReference>
<evidence type="ECO:0000313" key="2">
    <source>
        <dbReference type="EMBL" id="GLY92699.1"/>
    </source>
</evidence>
<evidence type="ECO:0000259" key="1">
    <source>
        <dbReference type="Pfam" id="PF00561"/>
    </source>
</evidence>